<gene>
    <name evidence="2" type="ORF">AVEN_28773_1</name>
</gene>
<dbReference type="Proteomes" id="UP000499080">
    <property type="component" value="Unassembled WGS sequence"/>
</dbReference>
<evidence type="ECO:0000313" key="3">
    <source>
        <dbReference type="Proteomes" id="UP000499080"/>
    </source>
</evidence>
<evidence type="ECO:0000313" key="2">
    <source>
        <dbReference type="EMBL" id="GBO17854.1"/>
    </source>
</evidence>
<keyword evidence="3" id="KW-1185">Reference proteome</keyword>
<dbReference type="AlphaFoldDB" id="A0A4Y2V0G5"/>
<proteinExistence type="predicted"/>
<accession>A0A4Y2V0G5</accession>
<comment type="caution">
    <text evidence="2">The sequence shown here is derived from an EMBL/GenBank/DDBJ whole genome shotgun (WGS) entry which is preliminary data.</text>
</comment>
<sequence>MLYIFLHPVIRKPSTRQPGQSYAQEAANQKKKEEKTDEKEIETKTDKVTDFADLKDPLQALKGVQMLLQEFPTLLEAARRCRLAKTKQERVTIVLNALLSE</sequence>
<organism evidence="2 3">
    <name type="scientific">Araneus ventricosus</name>
    <name type="common">Orbweaver spider</name>
    <name type="synonym">Epeira ventricosa</name>
    <dbReference type="NCBI Taxonomy" id="182803"/>
    <lineage>
        <taxon>Eukaryota</taxon>
        <taxon>Metazoa</taxon>
        <taxon>Ecdysozoa</taxon>
        <taxon>Arthropoda</taxon>
        <taxon>Chelicerata</taxon>
        <taxon>Arachnida</taxon>
        <taxon>Araneae</taxon>
        <taxon>Araneomorphae</taxon>
        <taxon>Entelegynae</taxon>
        <taxon>Araneoidea</taxon>
        <taxon>Araneidae</taxon>
        <taxon>Araneus</taxon>
    </lineage>
</organism>
<evidence type="ECO:0000256" key="1">
    <source>
        <dbReference type="SAM" id="MobiDB-lite"/>
    </source>
</evidence>
<dbReference type="EMBL" id="BGPR01041570">
    <property type="protein sequence ID" value="GBO17854.1"/>
    <property type="molecule type" value="Genomic_DNA"/>
</dbReference>
<protein>
    <submittedName>
        <fullName evidence="2">Uncharacterized protein</fullName>
    </submittedName>
</protein>
<feature type="compositionally biased region" description="Basic and acidic residues" evidence="1">
    <location>
        <begin position="28"/>
        <end position="42"/>
    </location>
</feature>
<reference evidence="2 3" key="1">
    <citation type="journal article" date="2019" name="Sci. Rep.">
        <title>Orb-weaving spider Araneus ventricosus genome elucidates the spidroin gene catalogue.</title>
        <authorList>
            <person name="Kono N."/>
            <person name="Nakamura H."/>
            <person name="Ohtoshi R."/>
            <person name="Moran D.A.P."/>
            <person name="Shinohara A."/>
            <person name="Yoshida Y."/>
            <person name="Fujiwara M."/>
            <person name="Mori M."/>
            <person name="Tomita M."/>
            <person name="Arakawa K."/>
        </authorList>
    </citation>
    <scope>NUCLEOTIDE SEQUENCE [LARGE SCALE GENOMIC DNA]</scope>
</reference>
<feature type="region of interest" description="Disordered" evidence="1">
    <location>
        <begin position="15"/>
        <end position="42"/>
    </location>
</feature>
<name>A0A4Y2V0G5_ARAVE</name>